<protein>
    <submittedName>
        <fullName evidence="1">Histone h2a</fullName>
    </submittedName>
</protein>
<dbReference type="EMBL" id="LRGB01000106">
    <property type="protein sequence ID" value="KZS20839.1"/>
    <property type="molecule type" value="Genomic_DNA"/>
</dbReference>
<keyword evidence="2" id="KW-1185">Reference proteome</keyword>
<organism evidence="1 2">
    <name type="scientific">Daphnia magna</name>
    <dbReference type="NCBI Taxonomy" id="35525"/>
    <lineage>
        <taxon>Eukaryota</taxon>
        <taxon>Metazoa</taxon>
        <taxon>Ecdysozoa</taxon>
        <taxon>Arthropoda</taxon>
        <taxon>Crustacea</taxon>
        <taxon>Branchiopoda</taxon>
        <taxon>Diplostraca</taxon>
        <taxon>Cladocera</taxon>
        <taxon>Anomopoda</taxon>
        <taxon>Daphniidae</taxon>
        <taxon>Daphnia</taxon>
    </lineage>
</organism>
<proteinExistence type="predicted"/>
<accession>A0A162RWJ5</accession>
<evidence type="ECO:0000313" key="2">
    <source>
        <dbReference type="Proteomes" id="UP000076858"/>
    </source>
</evidence>
<dbReference type="Proteomes" id="UP000076858">
    <property type="component" value="Unassembled WGS sequence"/>
</dbReference>
<sequence length="62" mass="7304">MGTRNPPPLDPPSGRLRQRVSHVKLETLNAFYRHSRSFAHHKPYIKNDQREKISNPVLIVFR</sequence>
<comment type="caution">
    <text evidence="1">The sequence shown here is derived from an EMBL/GenBank/DDBJ whole genome shotgun (WGS) entry which is preliminary data.</text>
</comment>
<dbReference type="AlphaFoldDB" id="A0A162RWJ5"/>
<name>A0A162RWJ5_9CRUS</name>
<gene>
    <name evidence="1" type="ORF">APZ42_012367</name>
</gene>
<reference evidence="1 2" key="1">
    <citation type="submission" date="2016-03" db="EMBL/GenBank/DDBJ databases">
        <title>EvidentialGene: Evidence-directed Construction of Genes on Genomes.</title>
        <authorList>
            <person name="Gilbert D.G."/>
            <person name="Choi J.-H."/>
            <person name="Mockaitis K."/>
            <person name="Colbourne J."/>
            <person name="Pfrender M."/>
        </authorList>
    </citation>
    <scope>NUCLEOTIDE SEQUENCE [LARGE SCALE GENOMIC DNA]</scope>
    <source>
        <strain evidence="1 2">Xinb3</strain>
        <tissue evidence="1">Complete organism</tissue>
    </source>
</reference>
<evidence type="ECO:0000313" key="1">
    <source>
        <dbReference type="EMBL" id="KZS20839.1"/>
    </source>
</evidence>